<dbReference type="Proteomes" id="UP000229901">
    <property type="component" value="Unassembled WGS sequence"/>
</dbReference>
<dbReference type="AlphaFoldDB" id="A0A2H0V465"/>
<proteinExistence type="predicted"/>
<organism evidence="3 4">
    <name type="scientific">Candidatus Falkowbacteria bacterium CG10_big_fil_rev_8_21_14_0_10_39_11</name>
    <dbReference type="NCBI Taxonomy" id="1974565"/>
    <lineage>
        <taxon>Bacteria</taxon>
        <taxon>Candidatus Falkowiibacteriota</taxon>
    </lineage>
</organism>
<dbReference type="EMBL" id="PFAP01000031">
    <property type="protein sequence ID" value="PIR93884.1"/>
    <property type="molecule type" value="Genomic_DNA"/>
</dbReference>
<reference evidence="4" key="1">
    <citation type="submission" date="2017-09" db="EMBL/GenBank/DDBJ databases">
        <title>Depth-based differentiation of microbial function through sediment-hosted aquifers and enrichment of novel symbionts in the deep terrestrial subsurface.</title>
        <authorList>
            <person name="Probst A.J."/>
            <person name="Ladd B."/>
            <person name="Jarett J.K."/>
            <person name="Geller-Mcgrath D.E."/>
            <person name="Sieber C.M.K."/>
            <person name="Emerson J.B."/>
            <person name="Anantharaman K."/>
            <person name="Thomas B.C."/>
            <person name="Malmstrom R."/>
            <person name="Stieglmeier M."/>
            <person name="Klingl A."/>
            <person name="Woyke T."/>
            <person name="Ryan C.M."/>
            <person name="Banfield J.F."/>
        </authorList>
    </citation>
    <scope>NUCLEOTIDE SEQUENCE [LARGE SCALE GENOMIC DNA]</scope>
</reference>
<name>A0A2H0V465_9BACT</name>
<feature type="coiled-coil region" evidence="1">
    <location>
        <begin position="186"/>
        <end position="213"/>
    </location>
</feature>
<sequence>MSFEYKPGKKNEQLAKNRSTKNEKQISEAKQRLLSSFEAIDEQGLTLRKELLPMKWADVIDLVVEDCSDDTIKARRRELLEAIDPEQFIKDFDEHTKQQLHSFSALRGLIFEALVLREFNENEDNSLLADFLLQALRYPKMVGIKKNLKRKNPDHLAVVVDREKGIAYITGIMEVKITMAKGKRFKEQLENFYGNLEEVIEALNKDISDLKDKYDLDFLPENGIQLLPFKEMKTLLVRPLSLREKLYFEPTTNEDGWEYRRSIIGQRDAEWITAFMMNLARERSLVTKAQERQMKLS</sequence>
<evidence type="ECO:0000313" key="3">
    <source>
        <dbReference type="EMBL" id="PIR93884.1"/>
    </source>
</evidence>
<gene>
    <name evidence="3" type="ORF">COT97_04125</name>
</gene>
<evidence type="ECO:0000313" key="4">
    <source>
        <dbReference type="Proteomes" id="UP000229901"/>
    </source>
</evidence>
<comment type="caution">
    <text evidence="3">The sequence shown here is derived from an EMBL/GenBank/DDBJ whole genome shotgun (WGS) entry which is preliminary data.</text>
</comment>
<protein>
    <submittedName>
        <fullName evidence="3">Uncharacterized protein</fullName>
    </submittedName>
</protein>
<accession>A0A2H0V465</accession>
<evidence type="ECO:0000256" key="1">
    <source>
        <dbReference type="SAM" id="Coils"/>
    </source>
</evidence>
<evidence type="ECO:0000256" key="2">
    <source>
        <dbReference type="SAM" id="MobiDB-lite"/>
    </source>
</evidence>
<feature type="region of interest" description="Disordered" evidence="2">
    <location>
        <begin position="1"/>
        <end position="25"/>
    </location>
</feature>
<keyword evidence="1" id="KW-0175">Coiled coil</keyword>